<reference evidence="2 3" key="1">
    <citation type="journal article" date="2011" name="Mol. Biol. Evol.">
        <title>Comparative genomic analysis of fruiting body formation in Myxococcales.</title>
        <authorList>
            <person name="Huntley S."/>
            <person name="Hamann N."/>
            <person name="Wegener-Feldbrugge S."/>
            <person name="Treuner-Lange A."/>
            <person name="Kube M."/>
            <person name="Reinhardt R."/>
            <person name="Klages S."/>
            <person name="Muller R."/>
            <person name="Ronning C.M."/>
            <person name="Nierman W.C."/>
            <person name="Sogaard-Andersen L."/>
        </authorList>
    </citation>
    <scope>NUCLEOTIDE SEQUENCE [LARGE SCALE GENOMIC DNA]</scope>
    <source>
        <strain evidence="2 3">DW4/3-1</strain>
    </source>
</reference>
<keyword evidence="3" id="KW-1185">Reference proteome</keyword>
<name>E3FN48_STIAD</name>
<protein>
    <submittedName>
        <fullName evidence="2">Conserved uncharacterized protein</fullName>
    </submittedName>
</protein>
<evidence type="ECO:0000313" key="2">
    <source>
        <dbReference type="EMBL" id="ADO74336.1"/>
    </source>
</evidence>
<dbReference type="PANTHER" id="PTHR11203:SF49">
    <property type="entry name" value="BLL1145 PROTEIN"/>
    <property type="match status" value="1"/>
</dbReference>
<dbReference type="SUPFAM" id="SSF56281">
    <property type="entry name" value="Metallo-hydrolase/oxidoreductase"/>
    <property type="match status" value="1"/>
</dbReference>
<dbReference type="HOGENOM" id="CLU_050517_1_0_7"/>
<accession>E3FN48</accession>
<dbReference type="eggNOG" id="COG1236">
    <property type="taxonomic scope" value="Bacteria"/>
</dbReference>
<organism evidence="2 3">
    <name type="scientific">Stigmatella aurantiaca (strain DW4/3-1)</name>
    <dbReference type="NCBI Taxonomy" id="378806"/>
    <lineage>
        <taxon>Bacteria</taxon>
        <taxon>Pseudomonadati</taxon>
        <taxon>Myxococcota</taxon>
        <taxon>Myxococcia</taxon>
        <taxon>Myxococcales</taxon>
        <taxon>Cystobacterineae</taxon>
        <taxon>Archangiaceae</taxon>
        <taxon>Stigmatella</taxon>
    </lineage>
</organism>
<dbReference type="EMBL" id="CP002271">
    <property type="protein sequence ID" value="ADO74336.1"/>
    <property type="molecule type" value="Genomic_DNA"/>
</dbReference>
<dbReference type="Pfam" id="PF12706">
    <property type="entry name" value="Lactamase_B_2"/>
    <property type="match status" value="1"/>
</dbReference>
<sequence>MQAQGALYPGLPMSVELRRTGLHLTGTPLALDAMRKTPLSFVSHGHSDHIARHERTIATAATLRFMAHRLGPVKDPMAVAYNQPFELGPLTLEVLSAGHILGSAQLRVVRGDGRRIVYTGDLNVTPSLTAEPVQVAECDTLVIEATFGHPRYRFPPKDEVLGAVETWVRQQLERGAVPVLLGYPLGKSQEAMKYLSGRGFPLVAHPSIFEVTQLYAELGVRIEPVRRFEGTVQPGEVLFFPPHQARTGALAPVWPRATAVLTGWALDPGAAHRYGAQVAFPLSDHADCPSLVGYVKATGAREVITHHGFAEELARLLREEGIDARTLGKPQQLSLF</sequence>
<dbReference type="Proteomes" id="UP000001351">
    <property type="component" value="Chromosome"/>
</dbReference>
<dbReference type="PANTHER" id="PTHR11203">
    <property type="entry name" value="CLEAVAGE AND POLYADENYLATION SPECIFICITY FACTOR FAMILY MEMBER"/>
    <property type="match status" value="1"/>
</dbReference>
<dbReference type="InterPro" id="IPR036866">
    <property type="entry name" value="RibonucZ/Hydroxyglut_hydro"/>
</dbReference>
<dbReference type="KEGG" id="sur:STAUR_6579"/>
<evidence type="ECO:0000259" key="1">
    <source>
        <dbReference type="Pfam" id="PF12706"/>
    </source>
</evidence>
<dbReference type="InterPro" id="IPR050698">
    <property type="entry name" value="MBL"/>
</dbReference>
<proteinExistence type="predicted"/>
<dbReference type="AlphaFoldDB" id="E3FN48"/>
<feature type="domain" description="Metallo-beta-lactamase" evidence="1">
    <location>
        <begin position="32"/>
        <end position="152"/>
    </location>
</feature>
<evidence type="ECO:0000313" key="3">
    <source>
        <dbReference type="Proteomes" id="UP000001351"/>
    </source>
</evidence>
<dbReference type="STRING" id="378806.STAUR_6579"/>
<dbReference type="InterPro" id="IPR001279">
    <property type="entry name" value="Metallo-B-lactamas"/>
</dbReference>
<gene>
    <name evidence="2" type="ordered locus">STAUR_6579</name>
</gene>
<dbReference type="GO" id="GO:0004521">
    <property type="term" value="F:RNA endonuclease activity"/>
    <property type="evidence" value="ECO:0007669"/>
    <property type="project" value="TreeGrafter"/>
</dbReference>
<dbReference type="Gene3D" id="3.60.15.10">
    <property type="entry name" value="Ribonuclease Z/Hydroxyacylglutathione hydrolase-like"/>
    <property type="match status" value="1"/>
</dbReference>